<evidence type="ECO:0000313" key="3">
    <source>
        <dbReference type="Proteomes" id="UP000270927"/>
    </source>
</evidence>
<name>A0A3N2QCA4_9BACT</name>
<organism evidence="2 3">
    <name type="scientific">Candidatus Cardinium hertigii</name>
    <dbReference type="NCBI Taxonomy" id="247481"/>
    <lineage>
        <taxon>Bacteria</taxon>
        <taxon>Pseudomonadati</taxon>
        <taxon>Bacteroidota</taxon>
        <taxon>Cytophagia</taxon>
        <taxon>Cytophagales</taxon>
        <taxon>Amoebophilaceae</taxon>
        <taxon>Candidatus Cardinium</taxon>
    </lineage>
</organism>
<sequence>MQTEQSIINRLILYFFRGLFLIAPLGATLYLISALLQKIDGIASFEIPGLGIFIVVVSITLLGYVGTTLFVKSAFGFTEALIKKVPFIGMLYSSLKDFTSALANSKPKFNKPVLLLMDPNTQVYRIGFITRASLKVLSMPNHIAVYLPHSYDFSGVLLIVPSTLVTPLDLPSAEVMKFNFSGAVTPLKNVHGADASVDEDEDE</sequence>
<dbReference type="Proteomes" id="UP000270927">
    <property type="component" value="Unassembled WGS sequence"/>
</dbReference>
<dbReference type="AlphaFoldDB" id="A0A3N2QCA4"/>
<dbReference type="EMBL" id="RARA01000024">
    <property type="protein sequence ID" value="ROT47416.1"/>
    <property type="molecule type" value="Genomic_DNA"/>
</dbReference>
<dbReference type="PANTHER" id="PTHR31876:SF26">
    <property type="entry name" value="PROTEIN LIKE COV 2"/>
    <property type="match status" value="1"/>
</dbReference>
<dbReference type="InterPro" id="IPR007462">
    <property type="entry name" value="COV1-like"/>
</dbReference>
<gene>
    <name evidence="2" type="ORF">EDM02_03215</name>
</gene>
<proteinExistence type="predicted"/>
<dbReference type="Pfam" id="PF04367">
    <property type="entry name" value="DUF502"/>
    <property type="match status" value="1"/>
</dbReference>
<evidence type="ECO:0000256" key="1">
    <source>
        <dbReference type="SAM" id="Phobius"/>
    </source>
</evidence>
<dbReference type="RefSeq" id="WP_123663016.1">
    <property type="nucleotide sequence ID" value="NZ_RARA01000024.1"/>
</dbReference>
<keyword evidence="1" id="KW-0812">Transmembrane</keyword>
<protein>
    <submittedName>
        <fullName evidence="2">DUF502 domain-containing protein</fullName>
    </submittedName>
</protein>
<keyword evidence="1" id="KW-1133">Transmembrane helix</keyword>
<feature type="transmembrane region" description="Helical" evidence="1">
    <location>
        <begin position="47"/>
        <end position="71"/>
    </location>
</feature>
<accession>A0A3N2QCA4</accession>
<evidence type="ECO:0000313" key="2">
    <source>
        <dbReference type="EMBL" id="ROT47416.1"/>
    </source>
</evidence>
<feature type="transmembrane region" description="Helical" evidence="1">
    <location>
        <begin position="12"/>
        <end position="35"/>
    </location>
</feature>
<keyword evidence="3" id="KW-1185">Reference proteome</keyword>
<keyword evidence="1" id="KW-0472">Membrane</keyword>
<comment type="caution">
    <text evidence="2">The sequence shown here is derived from an EMBL/GenBank/DDBJ whole genome shotgun (WGS) entry which is preliminary data.</text>
</comment>
<dbReference type="OrthoDB" id="9789516at2"/>
<dbReference type="PANTHER" id="PTHR31876">
    <property type="entry name" value="COV-LIKE PROTEIN 1"/>
    <property type="match status" value="1"/>
</dbReference>
<reference evidence="2 3" key="1">
    <citation type="submission" date="2018-09" db="EMBL/GenBank/DDBJ databases">
        <title>Comparative Genomics of Wolbachia-Cardinium Dual Endosymbiosis in a Plant-Parasitic Nematode.</title>
        <authorList>
            <person name="Brown A.M.V."/>
            <person name="Wasala S.K."/>
            <person name="Howe D.K."/>
            <person name="Peetz A.B."/>
            <person name="Zasada I.A."/>
            <person name="Denver D.R."/>
        </authorList>
    </citation>
    <scope>NUCLEOTIDE SEQUENCE [LARGE SCALE GENOMIC DNA]</scope>
    <source>
        <strain evidence="2 3">Pp_1</strain>
    </source>
</reference>